<reference evidence="1" key="2">
    <citation type="submission" date="2020-11" db="EMBL/GenBank/DDBJ databases">
        <authorList>
            <person name="McCartney M.A."/>
            <person name="Auch B."/>
            <person name="Kono T."/>
            <person name="Mallez S."/>
            <person name="Becker A."/>
            <person name="Gohl D.M."/>
            <person name="Silverstein K.A.T."/>
            <person name="Koren S."/>
            <person name="Bechman K.B."/>
            <person name="Herman A."/>
            <person name="Abrahante J.E."/>
            <person name="Garbe J."/>
        </authorList>
    </citation>
    <scope>NUCLEOTIDE SEQUENCE</scope>
    <source>
        <strain evidence="1">Duluth1</strain>
        <tissue evidence="1">Whole animal</tissue>
    </source>
</reference>
<gene>
    <name evidence="1" type="ORF">DPMN_167019</name>
</gene>
<evidence type="ECO:0000313" key="1">
    <source>
        <dbReference type="EMBL" id="KAH3788857.1"/>
    </source>
</evidence>
<evidence type="ECO:0000313" key="2">
    <source>
        <dbReference type="Proteomes" id="UP000828390"/>
    </source>
</evidence>
<name>A0A9D4IY57_DREPO</name>
<dbReference type="Proteomes" id="UP000828390">
    <property type="component" value="Unassembled WGS sequence"/>
</dbReference>
<protein>
    <submittedName>
        <fullName evidence="1">Uncharacterized protein</fullName>
    </submittedName>
</protein>
<organism evidence="1 2">
    <name type="scientific">Dreissena polymorpha</name>
    <name type="common">Zebra mussel</name>
    <name type="synonym">Mytilus polymorpha</name>
    <dbReference type="NCBI Taxonomy" id="45954"/>
    <lineage>
        <taxon>Eukaryota</taxon>
        <taxon>Metazoa</taxon>
        <taxon>Spiralia</taxon>
        <taxon>Lophotrochozoa</taxon>
        <taxon>Mollusca</taxon>
        <taxon>Bivalvia</taxon>
        <taxon>Autobranchia</taxon>
        <taxon>Heteroconchia</taxon>
        <taxon>Euheterodonta</taxon>
        <taxon>Imparidentia</taxon>
        <taxon>Neoheterodontei</taxon>
        <taxon>Myida</taxon>
        <taxon>Dreissenoidea</taxon>
        <taxon>Dreissenidae</taxon>
        <taxon>Dreissena</taxon>
    </lineage>
</organism>
<dbReference type="AlphaFoldDB" id="A0A9D4IY57"/>
<sequence>MQRELKLCKSESDMTKSRPEVVISKQEIDGTKKNLFPPRIVTTEPNHRLSAQARVIDDSEADRILAKYSKRSAGALTHPNMRTSLSDTAIASHVSESVEIQLENFPLPDEKSSGLELELEFNSGLQKKLPNLLQSARMSRKTHRVYESLKQHIQQSLGDDVCQSTIIFV</sequence>
<accession>A0A9D4IY57</accession>
<reference evidence="1" key="1">
    <citation type="journal article" date="2019" name="bioRxiv">
        <title>The Genome of the Zebra Mussel, Dreissena polymorpha: A Resource for Invasive Species Research.</title>
        <authorList>
            <person name="McCartney M.A."/>
            <person name="Auch B."/>
            <person name="Kono T."/>
            <person name="Mallez S."/>
            <person name="Zhang Y."/>
            <person name="Obille A."/>
            <person name="Becker A."/>
            <person name="Abrahante J.E."/>
            <person name="Garbe J."/>
            <person name="Badalamenti J.P."/>
            <person name="Herman A."/>
            <person name="Mangelson H."/>
            <person name="Liachko I."/>
            <person name="Sullivan S."/>
            <person name="Sone E.D."/>
            <person name="Koren S."/>
            <person name="Silverstein K.A.T."/>
            <person name="Beckman K.B."/>
            <person name="Gohl D.M."/>
        </authorList>
    </citation>
    <scope>NUCLEOTIDE SEQUENCE</scope>
    <source>
        <strain evidence="1">Duluth1</strain>
        <tissue evidence="1">Whole animal</tissue>
    </source>
</reference>
<proteinExistence type="predicted"/>
<comment type="caution">
    <text evidence="1">The sequence shown here is derived from an EMBL/GenBank/DDBJ whole genome shotgun (WGS) entry which is preliminary data.</text>
</comment>
<keyword evidence="2" id="KW-1185">Reference proteome</keyword>
<dbReference type="EMBL" id="JAIWYP010000008">
    <property type="protein sequence ID" value="KAH3788857.1"/>
    <property type="molecule type" value="Genomic_DNA"/>
</dbReference>